<dbReference type="OrthoDB" id="10426012at2759"/>
<dbReference type="Proteomes" id="UP000308267">
    <property type="component" value="Unassembled WGS sequence"/>
</dbReference>
<dbReference type="EMBL" id="SJOL01013228">
    <property type="protein sequence ID" value="TGZ34263.1"/>
    <property type="molecule type" value="Genomic_DNA"/>
</dbReference>
<gene>
    <name evidence="1" type="ORF">CRM22_011408</name>
</gene>
<comment type="caution">
    <text evidence="1">The sequence shown here is derived from an EMBL/GenBank/DDBJ whole genome shotgun (WGS) entry which is preliminary data.</text>
</comment>
<reference evidence="1 2" key="1">
    <citation type="journal article" date="2019" name="BMC Genomics">
        <title>New insights from Opisthorchis felineus genome: update on genomics of the epidemiologically important liver flukes.</title>
        <authorList>
            <person name="Ershov N.I."/>
            <person name="Mordvinov V.A."/>
            <person name="Prokhortchouk E.B."/>
            <person name="Pakharukova M.Y."/>
            <person name="Gunbin K.V."/>
            <person name="Ustyantsev K."/>
            <person name="Genaev M.A."/>
            <person name="Blinov A.G."/>
            <person name="Mazur A."/>
            <person name="Boulygina E."/>
            <person name="Tsygankova S."/>
            <person name="Khrameeva E."/>
            <person name="Chekanov N."/>
            <person name="Fan G."/>
            <person name="Xiao A."/>
            <person name="Zhang H."/>
            <person name="Xu X."/>
            <person name="Yang H."/>
            <person name="Solovyev V."/>
            <person name="Lee S.M."/>
            <person name="Liu X."/>
            <person name="Afonnikov D.A."/>
            <person name="Skryabin K.G."/>
        </authorList>
    </citation>
    <scope>NUCLEOTIDE SEQUENCE [LARGE SCALE GENOMIC DNA]</scope>
    <source>
        <strain evidence="1">AK-0245</strain>
        <tissue evidence="1">Whole organism</tissue>
    </source>
</reference>
<evidence type="ECO:0000313" key="1">
    <source>
        <dbReference type="EMBL" id="TGZ34263.1"/>
    </source>
</evidence>
<accession>A0A4S2JF69</accession>
<keyword evidence="2" id="KW-1185">Reference proteome</keyword>
<sequence length="301" mass="34863">VYEVTGYSMNKQVLRKIRDTTIHMKPDKNEALLFPSVNLTLPYRKFERIFKQTKFRYGLQLNGCQKLNSISHDVCKNVISTIILPRYFTCMCSFAAPCTLVFEVQSPVEDFGEPSGEPNYEEIGDNAISAVAAVTRYKKIDYAPAYAKKERKTITVIETTTYFQRRIEHDRLYRERLRRRLENRLESSIAHAKMGRHIHNTSVLVHKSSQQPYIAVRVQVIIHSSNGNTSELLRSKRTIKPITVEEQNANYFNMMMCPGLVIGFQRITGYLCHLNEQYSLGRKLLNSAFRKSVDRKLVNNK</sequence>
<name>A0A4S2JF69_OPIFE</name>
<feature type="non-terminal residue" evidence="1">
    <location>
        <position position="1"/>
    </location>
</feature>
<evidence type="ECO:0000313" key="2">
    <source>
        <dbReference type="Proteomes" id="UP000308267"/>
    </source>
</evidence>
<organism evidence="1 2">
    <name type="scientific">Opisthorchis felineus</name>
    <dbReference type="NCBI Taxonomy" id="147828"/>
    <lineage>
        <taxon>Eukaryota</taxon>
        <taxon>Metazoa</taxon>
        <taxon>Spiralia</taxon>
        <taxon>Lophotrochozoa</taxon>
        <taxon>Platyhelminthes</taxon>
        <taxon>Trematoda</taxon>
        <taxon>Digenea</taxon>
        <taxon>Opisthorchiida</taxon>
        <taxon>Opisthorchiata</taxon>
        <taxon>Opisthorchiidae</taxon>
        <taxon>Opisthorchis</taxon>
    </lineage>
</organism>
<protein>
    <submittedName>
        <fullName evidence="1">Uncharacterized protein</fullName>
    </submittedName>
</protein>
<dbReference type="AlphaFoldDB" id="A0A4S2JF69"/>
<proteinExistence type="predicted"/>